<dbReference type="RefSeq" id="YP_008437973.1">
    <property type="nucleotide sequence ID" value="NC_022098.1"/>
</dbReference>
<evidence type="ECO:0000313" key="1">
    <source>
        <dbReference type="EMBL" id="AGO84899.1"/>
    </source>
</evidence>
<dbReference type="Proteomes" id="UP000204584">
    <property type="component" value="Segment"/>
</dbReference>
<organism evidence="1 2">
    <name type="scientific">Pandoravirus salinus</name>
    <dbReference type="NCBI Taxonomy" id="1349410"/>
    <lineage>
        <taxon>Viruses</taxon>
        <taxon>Pandoravirus</taxon>
    </lineage>
</organism>
<protein>
    <submittedName>
        <fullName evidence="1">Uncharacterized protein</fullName>
    </submittedName>
</protein>
<evidence type="ECO:0000313" key="2">
    <source>
        <dbReference type="Proteomes" id="UP000204584"/>
    </source>
</evidence>
<reference evidence="1 2" key="1">
    <citation type="journal article" date="2013" name="Science">
        <title>Pandoraviruses: amoeba viruses with genomes up to 2.5 Mb reaching that of parasitic eukaryotes.</title>
        <authorList>
            <person name="Philippe N."/>
            <person name="Legendre M."/>
            <person name="Doutre G."/>
            <person name="Coute Y."/>
            <person name="Poirot O."/>
            <person name="Lescot M."/>
            <person name="Arslan D."/>
            <person name="Seltzer V."/>
            <person name="Bertaux L."/>
            <person name="Bruley C."/>
            <person name="Garin J."/>
            <person name="Claverie J.M."/>
            <person name="Abergel C."/>
        </authorList>
    </citation>
    <scope>NUCLEOTIDE SEQUENCE [LARGE SCALE GENOMIC DNA]</scope>
</reference>
<dbReference type="KEGG" id="vg:16606686"/>
<proteinExistence type="predicted"/>
<keyword evidence="2" id="KW-1185">Reference proteome</keyword>
<gene>
    <name evidence="1" type="ORF">psal_cds_847</name>
</gene>
<accession>S4VW77</accession>
<dbReference type="EMBL" id="KC977571">
    <property type="protein sequence ID" value="AGO84899.1"/>
    <property type="molecule type" value="Genomic_DNA"/>
</dbReference>
<sequence length="81" mass="8684">MATVVTKNSVDGAGDVLGACHHADDVDDVLPLLIVDASVSTWARVDVVLAHTQTSARARPWPTPPLCVDNRSFEPSVYSRL</sequence>
<dbReference type="GeneID" id="16606686"/>
<name>S4VW77_9VIRU</name>